<gene>
    <name evidence="1" type="ORF">Y1Q_0015428</name>
</gene>
<name>A0A151NCV4_ALLMI</name>
<protein>
    <submittedName>
        <fullName evidence="1">Uncharacterized protein</fullName>
    </submittedName>
</protein>
<evidence type="ECO:0000313" key="1">
    <source>
        <dbReference type="EMBL" id="KYO34637.1"/>
    </source>
</evidence>
<dbReference type="Proteomes" id="UP000050525">
    <property type="component" value="Unassembled WGS sequence"/>
</dbReference>
<dbReference type="EMBL" id="AKHW03003364">
    <property type="protein sequence ID" value="KYO34637.1"/>
    <property type="molecule type" value="Genomic_DNA"/>
</dbReference>
<proteinExistence type="predicted"/>
<keyword evidence="2" id="KW-1185">Reference proteome</keyword>
<reference evidence="1 2" key="1">
    <citation type="journal article" date="2012" name="Genome Biol.">
        <title>Sequencing three crocodilian genomes to illuminate the evolution of archosaurs and amniotes.</title>
        <authorList>
            <person name="St John J.A."/>
            <person name="Braun E.L."/>
            <person name="Isberg S.R."/>
            <person name="Miles L.G."/>
            <person name="Chong A.Y."/>
            <person name="Gongora J."/>
            <person name="Dalzell P."/>
            <person name="Moran C."/>
            <person name="Bed'hom B."/>
            <person name="Abzhanov A."/>
            <person name="Burgess S.C."/>
            <person name="Cooksey A.M."/>
            <person name="Castoe T.A."/>
            <person name="Crawford N.G."/>
            <person name="Densmore L.D."/>
            <person name="Drew J.C."/>
            <person name="Edwards S.V."/>
            <person name="Faircloth B.C."/>
            <person name="Fujita M.K."/>
            <person name="Greenwold M.J."/>
            <person name="Hoffmann F.G."/>
            <person name="Howard J.M."/>
            <person name="Iguchi T."/>
            <person name="Janes D.E."/>
            <person name="Khan S.Y."/>
            <person name="Kohno S."/>
            <person name="de Koning A.J."/>
            <person name="Lance S.L."/>
            <person name="McCarthy F.M."/>
            <person name="McCormack J.E."/>
            <person name="Merchant M.E."/>
            <person name="Peterson D.G."/>
            <person name="Pollock D.D."/>
            <person name="Pourmand N."/>
            <person name="Raney B.J."/>
            <person name="Roessler K.A."/>
            <person name="Sanford J.R."/>
            <person name="Sawyer R.H."/>
            <person name="Schmidt C.J."/>
            <person name="Triplett E.W."/>
            <person name="Tuberville T.D."/>
            <person name="Venegas-Anaya M."/>
            <person name="Howard J.T."/>
            <person name="Jarvis E.D."/>
            <person name="Guillette L.J.Jr."/>
            <person name="Glenn T.C."/>
            <person name="Green R.E."/>
            <person name="Ray D.A."/>
        </authorList>
    </citation>
    <scope>NUCLEOTIDE SEQUENCE [LARGE SCALE GENOMIC DNA]</scope>
    <source>
        <strain evidence="1">KSC_2009_1</strain>
    </source>
</reference>
<accession>A0A151NCV4</accession>
<organism evidence="1 2">
    <name type="scientific">Alligator mississippiensis</name>
    <name type="common">American alligator</name>
    <dbReference type="NCBI Taxonomy" id="8496"/>
    <lineage>
        <taxon>Eukaryota</taxon>
        <taxon>Metazoa</taxon>
        <taxon>Chordata</taxon>
        <taxon>Craniata</taxon>
        <taxon>Vertebrata</taxon>
        <taxon>Euteleostomi</taxon>
        <taxon>Archelosauria</taxon>
        <taxon>Archosauria</taxon>
        <taxon>Crocodylia</taxon>
        <taxon>Alligatoridae</taxon>
        <taxon>Alligatorinae</taxon>
        <taxon>Alligator</taxon>
    </lineage>
</organism>
<evidence type="ECO:0000313" key="2">
    <source>
        <dbReference type="Proteomes" id="UP000050525"/>
    </source>
</evidence>
<comment type="caution">
    <text evidence="1">The sequence shown here is derived from an EMBL/GenBank/DDBJ whole genome shotgun (WGS) entry which is preliminary data.</text>
</comment>
<dbReference type="AlphaFoldDB" id="A0A151NCV4"/>
<sequence length="86" mass="9690">MQLSTASGRHVGKLMFFIQCCILFIDQPELYSRDSARVLTMPDLPLIKLTFLLQLSCLLSTSGYALLLTSQHLQKSHNKLNCTCTK</sequence>